<protein>
    <recommendedName>
        <fullName evidence="1">Bro-N domain-containing protein</fullName>
    </recommendedName>
</protein>
<feature type="domain" description="Bro-N" evidence="1">
    <location>
        <begin position="9"/>
        <end position="106"/>
    </location>
</feature>
<reference evidence="2 3" key="1">
    <citation type="submission" date="2017-09" db="EMBL/GenBank/DDBJ databases">
        <title>Large-scale bioinformatics analysis of Bacillus genomes uncovers conserved roles of natural products in bacterial physiology.</title>
        <authorList>
            <consortium name="Agbiome Team Llc"/>
            <person name="Bleich R.M."/>
            <person name="Grubbs K.J."/>
            <person name="Santa Maria K.C."/>
            <person name="Allen S.E."/>
            <person name="Farag S."/>
            <person name="Shank E.A."/>
            <person name="Bowers A."/>
        </authorList>
    </citation>
    <scope>NUCLEOTIDE SEQUENCE [LARGE SCALE GENOMIC DNA]</scope>
    <source>
        <strain evidence="2 3">AFS096845</strain>
    </source>
</reference>
<proteinExistence type="predicted"/>
<comment type="caution">
    <text evidence="2">The sequence shown here is derived from an EMBL/GenBank/DDBJ whole genome shotgun (WGS) entry which is preliminary data.</text>
</comment>
<name>A0A2A7HVF1_BACCE</name>
<dbReference type="EMBL" id="NVLK01000039">
    <property type="protein sequence ID" value="PEC20605.1"/>
    <property type="molecule type" value="Genomic_DNA"/>
</dbReference>
<dbReference type="SMART" id="SM01040">
    <property type="entry name" value="Bro-N"/>
    <property type="match status" value="1"/>
</dbReference>
<dbReference type="Pfam" id="PF02498">
    <property type="entry name" value="Bro-N"/>
    <property type="match status" value="1"/>
</dbReference>
<accession>A0A2A7HVF1</accession>
<evidence type="ECO:0000313" key="3">
    <source>
        <dbReference type="Proteomes" id="UP000220006"/>
    </source>
</evidence>
<evidence type="ECO:0000313" key="2">
    <source>
        <dbReference type="EMBL" id="PEC20605.1"/>
    </source>
</evidence>
<gene>
    <name evidence="2" type="ORF">COM96_18670</name>
</gene>
<dbReference type="PROSITE" id="PS51750">
    <property type="entry name" value="BRO_N"/>
    <property type="match status" value="1"/>
</dbReference>
<dbReference type="AlphaFoldDB" id="A0A2A7HVF1"/>
<evidence type="ECO:0000259" key="1">
    <source>
        <dbReference type="PROSITE" id="PS51750"/>
    </source>
</evidence>
<dbReference type="InterPro" id="IPR003497">
    <property type="entry name" value="BRO_N_domain"/>
</dbReference>
<organism evidence="2 3">
    <name type="scientific">Bacillus cereus</name>
    <dbReference type="NCBI Taxonomy" id="1396"/>
    <lineage>
        <taxon>Bacteria</taxon>
        <taxon>Bacillati</taxon>
        <taxon>Bacillota</taxon>
        <taxon>Bacilli</taxon>
        <taxon>Bacillales</taxon>
        <taxon>Bacillaceae</taxon>
        <taxon>Bacillus</taxon>
        <taxon>Bacillus cereus group</taxon>
    </lineage>
</organism>
<sequence length="165" mass="19283">MNLQVVHQQDVLGQPFKVYGNIEEPLFLAKDVASWIEHSNQRMMLNSVDEDEKQCVNNPYASSGQKQQWFLTENGIYEVLMQSRKPIAKQWKKQVKVILKQIRLTGGTVQTDREEEFIHNYFPSFSDEIKKAMVLDLRGQNKELKAVVVAKEEYIEEIQPQRLTE</sequence>
<dbReference type="Proteomes" id="UP000220006">
    <property type="component" value="Unassembled WGS sequence"/>
</dbReference>